<organism evidence="2 3">
    <name type="scientific">Trichoderma aggressivum f. europaeum</name>
    <dbReference type="NCBI Taxonomy" id="173218"/>
    <lineage>
        <taxon>Eukaryota</taxon>
        <taxon>Fungi</taxon>
        <taxon>Dikarya</taxon>
        <taxon>Ascomycota</taxon>
        <taxon>Pezizomycotina</taxon>
        <taxon>Sordariomycetes</taxon>
        <taxon>Hypocreomycetidae</taxon>
        <taxon>Hypocreales</taxon>
        <taxon>Hypocreaceae</taxon>
        <taxon>Trichoderma</taxon>
    </lineage>
</organism>
<feature type="signal peptide" evidence="1">
    <location>
        <begin position="1"/>
        <end position="20"/>
    </location>
</feature>
<comment type="caution">
    <text evidence="2">The sequence shown here is derived from an EMBL/GenBank/DDBJ whole genome shotgun (WGS) entry which is preliminary data.</text>
</comment>
<dbReference type="AlphaFoldDB" id="A0AAE1LX11"/>
<dbReference type="RefSeq" id="XP_062752418.1">
    <property type="nucleotide sequence ID" value="XM_062903474.1"/>
</dbReference>
<accession>A0AAE1LX11</accession>
<dbReference type="Proteomes" id="UP001273209">
    <property type="component" value="Unassembled WGS sequence"/>
</dbReference>
<feature type="chain" id="PRO_5042084195" evidence="1">
    <location>
        <begin position="21"/>
        <end position="287"/>
    </location>
</feature>
<keyword evidence="3" id="KW-1185">Reference proteome</keyword>
<evidence type="ECO:0000313" key="3">
    <source>
        <dbReference type="Proteomes" id="UP001273209"/>
    </source>
</evidence>
<keyword evidence="1" id="KW-0732">Signal</keyword>
<dbReference type="EMBL" id="JAWRVG010000043">
    <property type="protein sequence ID" value="KAK4065169.1"/>
    <property type="molecule type" value="Genomic_DNA"/>
</dbReference>
<protein>
    <submittedName>
        <fullName evidence="2">Uncharacterized protein</fullName>
    </submittedName>
</protein>
<reference evidence="2" key="1">
    <citation type="submission" date="2023-11" db="EMBL/GenBank/DDBJ databases">
        <title>The genome sequences of three competitors of mushroom-forming fungi.</title>
        <authorList>
            <person name="Beijen E."/>
            <person name="Ohm R.A."/>
        </authorList>
    </citation>
    <scope>NUCLEOTIDE SEQUENCE</scope>
    <source>
        <strain evidence="2">CBS 100526</strain>
    </source>
</reference>
<evidence type="ECO:0000313" key="2">
    <source>
        <dbReference type="EMBL" id="KAK4065169.1"/>
    </source>
</evidence>
<evidence type="ECO:0000256" key="1">
    <source>
        <dbReference type="SAM" id="SignalP"/>
    </source>
</evidence>
<proteinExistence type="predicted"/>
<sequence>MKTMIARLIIFSVLATASLGIETRLHRRIDSSTQSDASGTFIEGVVNATIAIIPIPFSLARKIVPSKYGIIQTYLDYLPDFHGKYPLVLEFAVNTNVVISGTASSNFSSMRFTYPFIDLLGNGYSTFRYETDWIVTPQPDIIDASTSFGLRVTAADFRPDTPQAYELVSDPECRGETSYDAYAHNGTGPYVTSRHCPRNPSHENNSSRQVAFYRNATTQPIFVDSSICANVTRSFDAEMAQDHRFVESEVIIYGDFPAHGKWEKVRGLQVATPFTETYTDCSLLYNL</sequence>
<name>A0AAE1LX11_9HYPO</name>
<gene>
    <name evidence="2" type="ORF">Triagg1_8608</name>
</gene>
<dbReference type="GeneID" id="87923378"/>